<dbReference type="InterPro" id="IPR017853">
    <property type="entry name" value="GH"/>
</dbReference>
<dbReference type="PANTHER" id="PTHR10353:SF209">
    <property type="entry name" value="GALACTOLIPID GALACTOSYLTRANSFERASE SFR2, CHLOROPLASTIC"/>
    <property type="match status" value="1"/>
</dbReference>
<dbReference type="InterPro" id="IPR001360">
    <property type="entry name" value="Glyco_hydro_1"/>
</dbReference>
<keyword evidence="3" id="KW-0326">Glycosidase</keyword>
<dbReference type="EMBL" id="LS974202">
    <property type="protein sequence ID" value="SSC11713.1"/>
    <property type="molecule type" value="Genomic_DNA"/>
</dbReference>
<dbReference type="AlphaFoldDB" id="A0A7Z7PN99"/>
<keyword evidence="2" id="KW-0378">Hydrolase</keyword>
<comment type="similarity">
    <text evidence="1 4">Belongs to the glycosyl hydrolase 1 family.</text>
</comment>
<name>A0A7Z7PN99_9BACT</name>
<dbReference type="InterPro" id="IPR033132">
    <property type="entry name" value="GH_1_N_CS"/>
</dbReference>
<dbReference type="RefSeq" id="WP_169698160.1">
    <property type="nucleotide sequence ID" value="NZ_LS974202.1"/>
</dbReference>
<dbReference type="PANTHER" id="PTHR10353">
    <property type="entry name" value="GLYCOSYL HYDROLASE"/>
    <property type="match status" value="1"/>
</dbReference>
<evidence type="ECO:0000256" key="3">
    <source>
        <dbReference type="ARBA" id="ARBA00023295"/>
    </source>
</evidence>
<dbReference type="PRINTS" id="PR00131">
    <property type="entry name" value="GLHYDRLASE1"/>
</dbReference>
<dbReference type="PROSITE" id="PS00653">
    <property type="entry name" value="GLYCOSYL_HYDROL_F1_2"/>
    <property type="match status" value="1"/>
</dbReference>
<dbReference type="KEGG" id="minf:MESINF_0264"/>
<dbReference type="GO" id="GO:0008422">
    <property type="term" value="F:beta-glucosidase activity"/>
    <property type="evidence" value="ECO:0007669"/>
    <property type="project" value="TreeGrafter"/>
</dbReference>
<evidence type="ECO:0000256" key="4">
    <source>
        <dbReference type="RuleBase" id="RU003690"/>
    </source>
</evidence>
<accession>A0A7Z7PN99</accession>
<sequence length="412" mass="47781">MVAFPEGFLWGVSTAGHQIEGGNKYSDWYEWEKKGKVKGGETSETACGSWERFERDIKALEELGVKAYRYSIEWARIEPESGKFDEDALERYAGFTKELVSKGIHPVVTLNHFVLPLWFARMGGWEKSENLVHFEKFVRKVVQSIGQYVHYWVTVNEPNVYASMSYLLGEWPPQKKDIELTRKVLTNLIYAHTMAYDAIKSSVPTAMVSIALNMMPFLPFRNWHPADLVAARLLGKLYNYSFVDSIKLGRLARPLGNDETAPEINGKIDFLGINYYSRTFVKYFRPFPQLLNGQEFERTDMGYEFFPQGLEGVVFKAYKRYRLPIMITENGIADSTDKKRWPYIDGALQALAKSMKRGAKVFGYLYWSLMDNFEWKEGYSMKFGLYETVRDTMELKARPSAESFRRFISENR</sequence>
<reference evidence="5 6" key="1">
    <citation type="submission" date="2017-01" db="EMBL/GenBank/DDBJ databases">
        <authorList>
            <person name="Erauso G."/>
        </authorList>
    </citation>
    <scope>NUCLEOTIDE SEQUENCE [LARGE SCALE GENOMIC DNA]</scope>
    <source>
        <strain evidence="5">MESINF1</strain>
    </source>
</reference>
<evidence type="ECO:0000256" key="1">
    <source>
        <dbReference type="ARBA" id="ARBA00010838"/>
    </source>
</evidence>
<organism evidence="5 6">
    <name type="scientific">Mesotoga infera</name>
    <dbReference type="NCBI Taxonomy" id="1236046"/>
    <lineage>
        <taxon>Bacteria</taxon>
        <taxon>Thermotogati</taxon>
        <taxon>Thermotogota</taxon>
        <taxon>Thermotogae</taxon>
        <taxon>Kosmotogales</taxon>
        <taxon>Kosmotogaceae</taxon>
        <taxon>Mesotoga</taxon>
    </lineage>
</organism>
<evidence type="ECO:0000313" key="5">
    <source>
        <dbReference type="EMBL" id="SSC11713.1"/>
    </source>
</evidence>
<dbReference type="Proteomes" id="UP000250796">
    <property type="component" value="Chromosome MESINF"/>
</dbReference>
<proteinExistence type="inferred from homology"/>
<dbReference type="Pfam" id="PF00232">
    <property type="entry name" value="Glyco_hydro_1"/>
    <property type="match status" value="1"/>
</dbReference>
<protein>
    <submittedName>
        <fullName evidence="5">Beta-glucosidase/6-phospho-beta-glucosidase/beta-galactosidase</fullName>
    </submittedName>
</protein>
<dbReference type="SUPFAM" id="SSF51445">
    <property type="entry name" value="(Trans)glycosidases"/>
    <property type="match status" value="1"/>
</dbReference>
<evidence type="ECO:0000256" key="2">
    <source>
        <dbReference type="ARBA" id="ARBA00022801"/>
    </source>
</evidence>
<gene>
    <name evidence="5" type="ORF">MESINF_0264</name>
</gene>
<dbReference type="Gene3D" id="3.20.20.80">
    <property type="entry name" value="Glycosidases"/>
    <property type="match status" value="1"/>
</dbReference>
<dbReference type="GO" id="GO:0005975">
    <property type="term" value="P:carbohydrate metabolic process"/>
    <property type="evidence" value="ECO:0007669"/>
    <property type="project" value="InterPro"/>
</dbReference>
<keyword evidence="6" id="KW-1185">Reference proteome</keyword>
<evidence type="ECO:0000313" key="6">
    <source>
        <dbReference type="Proteomes" id="UP000250796"/>
    </source>
</evidence>